<dbReference type="Proteomes" id="UP000000630">
    <property type="component" value="Chromosome"/>
</dbReference>
<dbReference type="AlphaFoldDB" id="D1ATH2"/>
<dbReference type="HOGENOM" id="CLU_1145358_0_0_5"/>
<sequence>MQHMVYSMCHANNCKTFLLYKGNHFNETVEVYRALGVTMVDFSEGIYNISVSGSGSNSELCTGNCNCNAEFTAVNFERAHDGSWWFWAENAGEATAGCRGAIASAIQGFVEEDAGALVARFVSYYDAPCQNFTEEQYSVVSRGLEFSGVRGKEDGDRIVFHSDVLGTDMVIFKVTEAAIENEGAAEGAVTNTCQGCVKDVITMVM</sequence>
<protein>
    <submittedName>
        <fullName evidence="1">Uncharacterized protein</fullName>
    </submittedName>
</protein>
<name>D1ATH2_ANACI</name>
<proteinExistence type="predicted"/>
<gene>
    <name evidence="1" type="ordered locus">ACIS_00162</name>
</gene>
<reference evidence="1 2" key="1">
    <citation type="journal article" date="2010" name="J. Bacteriol.">
        <title>Complete genome sequence of Anaplasma marginale subsp. centrale.</title>
        <authorList>
            <person name="Herndon D.R."/>
            <person name="Palmer G.H."/>
            <person name="Shkap V."/>
            <person name="Knowles D.P. Jr."/>
            <person name="Brayton K.A."/>
        </authorList>
    </citation>
    <scope>NUCLEOTIDE SEQUENCE [LARGE SCALE GENOMIC DNA]</scope>
    <source>
        <strain evidence="1 2">Israel</strain>
    </source>
</reference>
<keyword evidence="2" id="KW-1185">Reference proteome</keyword>
<dbReference type="EMBL" id="CP001759">
    <property type="protein sequence ID" value="ACZ48850.1"/>
    <property type="molecule type" value="Genomic_DNA"/>
</dbReference>
<evidence type="ECO:0000313" key="1">
    <source>
        <dbReference type="EMBL" id="ACZ48850.1"/>
    </source>
</evidence>
<dbReference type="KEGG" id="acn:ACIS_00162"/>
<accession>D1ATH2</accession>
<evidence type="ECO:0000313" key="2">
    <source>
        <dbReference type="Proteomes" id="UP000000630"/>
    </source>
</evidence>
<organism evidence="1 2">
    <name type="scientific">Anaplasma centrale (strain Israel)</name>
    <name type="common">Anaplasma marginale subsp. centrale (strain Israel)</name>
    <dbReference type="NCBI Taxonomy" id="574556"/>
    <lineage>
        <taxon>Bacteria</taxon>
        <taxon>Pseudomonadati</taxon>
        <taxon>Pseudomonadota</taxon>
        <taxon>Alphaproteobacteria</taxon>
        <taxon>Rickettsiales</taxon>
        <taxon>Anaplasmataceae</taxon>
        <taxon>Anaplasma</taxon>
    </lineage>
</organism>